<dbReference type="InterPro" id="IPR013131">
    <property type="entry name" value="Mannitol_DH_N"/>
</dbReference>
<reference evidence="7" key="1">
    <citation type="submission" date="2021-02" db="EMBL/GenBank/DDBJ databases">
        <authorList>
            <person name="Dougan E. K."/>
            <person name="Rhodes N."/>
            <person name="Thang M."/>
            <person name="Chan C."/>
        </authorList>
    </citation>
    <scope>NUCLEOTIDE SEQUENCE</scope>
</reference>
<dbReference type="InterPro" id="IPR036291">
    <property type="entry name" value="NAD(P)-bd_dom_sf"/>
</dbReference>
<evidence type="ECO:0000256" key="2">
    <source>
        <dbReference type="ARBA" id="ARBA00023002"/>
    </source>
</evidence>
<comment type="catalytic activity">
    <reaction evidence="4">
        <text>D-mannitol + NAD(+) = D-fructose + NADH + H(+)</text>
        <dbReference type="Rhea" id="RHEA:12084"/>
        <dbReference type="ChEBI" id="CHEBI:15378"/>
        <dbReference type="ChEBI" id="CHEBI:16899"/>
        <dbReference type="ChEBI" id="CHEBI:37721"/>
        <dbReference type="ChEBI" id="CHEBI:57540"/>
        <dbReference type="ChEBI" id="CHEBI:57945"/>
        <dbReference type="EC" id="1.1.1.67"/>
    </reaction>
</comment>
<comment type="similarity">
    <text evidence="1">Belongs to the mannitol dehydrogenase family.</text>
</comment>
<dbReference type="OrthoDB" id="424895at2759"/>
<dbReference type="InterPro" id="IPR000669">
    <property type="entry name" value="Mannitol_DH"/>
</dbReference>
<dbReference type="InterPro" id="IPR008927">
    <property type="entry name" value="6-PGluconate_DH-like_C_sf"/>
</dbReference>
<dbReference type="PRINTS" id="PR00084">
    <property type="entry name" value="MTLDHDRGNASE"/>
</dbReference>
<dbReference type="InterPro" id="IPR013328">
    <property type="entry name" value="6PGD_dom2"/>
</dbReference>
<accession>A0A812T0J3</accession>
<feature type="domain" description="Mannitol dehydrogenase C-terminal" evidence="6">
    <location>
        <begin position="310"/>
        <end position="441"/>
    </location>
</feature>
<dbReference type="SUPFAM" id="SSF48179">
    <property type="entry name" value="6-phosphogluconate dehydrogenase C-terminal domain-like"/>
    <property type="match status" value="1"/>
</dbReference>
<evidence type="ECO:0000259" key="6">
    <source>
        <dbReference type="Pfam" id="PF08125"/>
    </source>
</evidence>
<organism evidence="7 8">
    <name type="scientific">Symbiodinium pilosum</name>
    <name type="common">Dinoflagellate</name>
    <dbReference type="NCBI Taxonomy" id="2952"/>
    <lineage>
        <taxon>Eukaryota</taxon>
        <taxon>Sar</taxon>
        <taxon>Alveolata</taxon>
        <taxon>Dinophyceae</taxon>
        <taxon>Suessiales</taxon>
        <taxon>Symbiodiniaceae</taxon>
        <taxon>Symbiodinium</taxon>
    </lineage>
</organism>
<dbReference type="EC" id="1.1.1.67" evidence="3"/>
<dbReference type="Proteomes" id="UP000649617">
    <property type="component" value="Unassembled WGS sequence"/>
</dbReference>
<keyword evidence="8" id="KW-1185">Reference proteome</keyword>
<dbReference type="EMBL" id="CAJNIZ010028735">
    <property type="protein sequence ID" value="CAE7510472.1"/>
    <property type="molecule type" value="Genomic_DNA"/>
</dbReference>
<feature type="domain" description="Mannitol dehydrogenase N-terminal" evidence="5">
    <location>
        <begin position="34"/>
        <end position="297"/>
    </location>
</feature>
<gene>
    <name evidence="7" type="primary">MAN2</name>
    <name evidence="7" type="ORF">SPIL2461_LOCUS13275</name>
</gene>
<feature type="non-terminal residue" evidence="7">
    <location>
        <position position="443"/>
    </location>
</feature>
<evidence type="ECO:0000256" key="4">
    <source>
        <dbReference type="ARBA" id="ARBA00047733"/>
    </source>
</evidence>
<evidence type="ECO:0000256" key="3">
    <source>
        <dbReference type="ARBA" id="ARBA00038970"/>
    </source>
</evidence>
<dbReference type="Pfam" id="PF01232">
    <property type="entry name" value="Mannitol_dh"/>
    <property type="match status" value="1"/>
</dbReference>
<dbReference type="GO" id="GO:0050086">
    <property type="term" value="F:mannitol 2-dehydrogenase activity"/>
    <property type="evidence" value="ECO:0007669"/>
    <property type="project" value="UniProtKB-EC"/>
</dbReference>
<comment type="caution">
    <text evidence="7">The sequence shown here is derived from an EMBL/GenBank/DDBJ whole genome shotgun (WGS) entry which is preliminary data.</text>
</comment>
<dbReference type="SUPFAM" id="SSF51735">
    <property type="entry name" value="NAD(P)-binding Rossmann-fold domains"/>
    <property type="match status" value="1"/>
</dbReference>
<dbReference type="Gene3D" id="3.40.50.720">
    <property type="entry name" value="NAD(P)-binding Rossmann-like Domain"/>
    <property type="match status" value="1"/>
</dbReference>
<dbReference type="PANTHER" id="PTHR43362">
    <property type="entry name" value="MANNITOL DEHYDROGENASE DSF1-RELATED"/>
    <property type="match status" value="1"/>
</dbReference>
<protein>
    <recommendedName>
        <fullName evidence="3">mannitol 2-dehydrogenase</fullName>
        <ecNumber evidence="3">1.1.1.67</ecNumber>
    </recommendedName>
</protein>
<dbReference type="Pfam" id="PF08125">
    <property type="entry name" value="Mannitol_dh_C"/>
    <property type="match status" value="1"/>
</dbReference>
<dbReference type="InterPro" id="IPR013118">
    <property type="entry name" value="Mannitol_DH_C"/>
</dbReference>
<name>A0A812T0J3_SYMPI</name>
<evidence type="ECO:0000313" key="7">
    <source>
        <dbReference type="EMBL" id="CAE7510472.1"/>
    </source>
</evidence>
<dbReference type="Gene3D" id="1.10.1040.10">
    <property type="entry name" value="N-(1-d-carboxylethyl)-l-norvaline Dehydrogenase, domain 2"/>
    <property type="match status" value="1"/>
</dbReference>
<dbReference type="PANTHER" id="PTHR43362:SF1">
    <property type="entry name" value="MANNITOL DEHYDROGENASE 2-RELATED"/>
    <property type="match status" value="1"/>
</dbReference>
<dbReference type="InterPro" id="IPR050988">
    <property type="entry name" value="Mannitol_DH/Oxidoreductase"/>
</dbReference>
<keyword evidence="2" id="KW-0560">Oxidoreductase</keyword>
<dbReference type="AlphaFoldDB" id="A0A812T0J3"/>
<proteinExistence type="inferred from homology"/>
<evidence type="ECO:0000256" key="1">
    <source>
        <dbReference type="ARBA" id="ARBA00006541"/>
    </source>
</evidence>
<evidence type="ECO:0000259" key="5">
    <source>
        <dbReference type="Pfam" id="PF01232"/>
    </source>
</evidence>
<sequence length="443" mass="48731">MAVSLSIDTLKWHCPPWGGLVHGPSYDRQAVTPGIVHLGLTEYHRAHQAHFIDEILSSGQVDSLTWGISGVCLSKDEFLQRAMEEQGGMYVLCTKNSEDPVTRIIGAYCEYLSAPAQPDAVLERLQADSTKIISLCLSEHDPLDDAGLDESSQDVQSDLEALRSIVECTDSALLSSIRPLKTAAAYLVAAAALRRKSRSPPVAVLSCDAVPRNGERCAKVVAALAQQTGGDELVKYIEEQWRFPSSVCDRIIYRMTPTVLEDLHRASGVADKSPVACEDFVRWVVEDQFPSGRPAWESVLGDACVFVEDAQPFSDLHLKVFEGARQLIVYAGLLLGYRRINDALSEPVIFDFVNRYLAVALEYGVTPSESADGEAYQAEVFSRLSASDEELVSLAHEGCRNLGRFCIILIPNLPPMDVPTIKPIVQLLCLWVRYLTSSTDETE</sequence>
<evidence type="ECO:0000313" key="8">
    <source>
        <dbReference type="Proteomes" id="UP000649617"/>
    </source>
</evidence>